<evidence type="ECO:0000256" key="1">
    <source>
        <dbReference type="ARBA" id="ARBA00002190"/>
    </source>
</evidence>
<dbReference type="GO" id="GO:0004803">
    <property type="term" value="F:transposase activity"/>
    <property type="evidence" value="ECO:0007669"/>
    <property type="project" value="UniProtKB-UniRule"/>
</dbReference>
<dbReference type="eggNOG" id="COG3328">
    <property type="taxonomic scope" value="Bacteria"/>
</dbReference>
<comment type="similarity">
    <text evidence="2 6">Belongs to the transposase mutator family.</text>
</comment>
<keyword evidence="5 6" id="KW-0233">DNA recombination</keyword>
<keyword evidence="6" id="KW-0814">Transposable element</keyword>
<evidence type="ECO:0000256" key="5">
    <source>
        <dbReference type="ARBA" id="ARBA00023172"/>
    </source>
</evidence>
<name>C8PSW4_9SPIR</name>
<gene>
    <name evidence="7" type="ORF">TREVI0001_2506</name>
</gene>
<dbReference type="EMBL" id="ACYH01000054">
    <property type="protein sequence ID" value="EEV19575.1"/>
    <property type="molecule type" value="Genomic_DNA"/>
</dbReference>
<keyword evidence="3 6" id="KW-0815">Transposition</keyword>
<evidence type="ECO:0000256" key="2">
    <source>
        <dbReference type="ARBA" id="ARBA00010961"/>
    </source>
</evidence>
<comment type="caution">
    <text evidence="7">The sequence shown here is derived from an EMBL/GenBank/DDBJ whole genome shotgun (WGS) entry which is preliminary data.</text>
</comment>
<dbReference type="Proteomes" id="UP000004509">
    <property type="component" value="Unassembled WGS sequence"/>
</dbReference>
<organism evidence="7 8">
    <name type="scientific">Treponema vincentii ATCC 35580</name>
    <dbReference type="NCBI Taxonomy" id="596324"/>
    <lineage>
        <taxon>Bacteria</taxon>
        <taxon>Pseudomonadati</taxon>
        <taxon>Spirochaetota</taxon>
        <taxon>Spirochaetia</taxon>
        <taxon>Spirochaetales</taxon>
        <taxon>Treponemataceae</taxon>
        <taxon>Treponema</taxon>
    </lineage>
</organism>
<dbReference type="GO" id="GO:0003677">
    <property type="term" value="F:DNA binding"/>
    <property type="evidence" value="ECO:0007669"/>
    <property type="project" value="UniProtKB-UniRule"/>
</dbReference>
<evidence type="ECO:0000256" key="6">
    <source>
        <dbReference type="RuleBase" id="RU365089"/>
    </source>
</evidence>
<accession>C8PSW4</accession>
<dbReference type="Pfam" id="PF00872">
    <property type="entry name" value="Transposase_mut"/>
    <property type="match status" value="1"/>
</dbReference>
<evidence type="ECO:0000256" key="4">
    <source>
        <dbReference type="ARBA" id="ARBA00023125"/>
    </source>
</evidence>
<keyword evidence="4 6" id="KW-0238">DNA-binding</keyword>
<proteinExistence type="inferred from homology"/>
<evidence type="ECO:0000256" key="3">
    <source>
        <dbReference type="ARBA" id="ARBA00022578"/>
    </source>
</evidence>
<protein>
    <recommendedName>
        <fullName evidence="6">Mutator family transposase</fullName>
    </recommendedName>
</protein>
<reference evidence="7 8" key="1">
    <citation type="submission" date="2009-07" db="EMBL/GenBank/DDBJ databases">
        <authorList>
            <person name="Madupu R."/>
            <person name="Sebastian Y."/>
            <person name="Durkin A.S."/>
            <person name="Torralba M."/>
            <person name="Methe B."/>
            <person name="Sutton G.G."/>
            <person name="Strausberg R.L."/>
            <person name="Nelson K.E."/>
        </authorList>
    </citation>
    <scope>NUCLEOTIDE SEQUENCE [LARGE SCALE GENOMIC DNA]</scope>
    <source>
        <strain evidence="7 8">ATCC 35580</strain>
    </source>
</reference>
<dbReference type="GO" id="GO:0006313">
    <property type="term" value="P:DNA transposition"/>
    <property type="evidence" value="ECO:0007669"/>
    <property type="project" value="UniProtKB-UniRule"/>
</dbReference>
<dbReference type="PANTHER" id="PTHR33217">
    <property type="entry name" value="TRANSPOSASE FOR INSERTION SEQUENCE ELEMENT IS1081"/>
    <property type="match status" value="1"/>
</dbReference>
<dbReference type="AlphaFoldDB" id="C8PSW4"/>
<evidence type="ECO:0000313" key="8">
    <source>
        <dbReference type="Proteomes" id="UP000004509"/>
    </source>
</evidence>
<dbReference type="InterPro" id="IPR001207">
    <property type="entry name" value="Transposase_mutator"/>
</dbReference>
<sequence length="98" mass="11736">MHKTQAAWERNWNDLIEFFNYPMDIRKAIYTTNAIESLNFSLRKITRNKSSFPDDDSIYKVMYLAIRNASKRWTMPIRNWALAVNQFAILFDKRVPIC</sequence>
<evidence type="ECO:0000313" key="7">
    <source>
        <dbReference type="EMBL" id="EEV19575.1"/>
    </source>
</evidence>
<comment type="function">
    <text evidence="1 6">Required for the transposition of the insertion element.</text>
</comment>
<dbReference type="OrthoDB" id="355828at2"/>
<dbReference type="PANTHER" id="PTHR33217:SF8">
    <property type="entry name" value="MUTATOR FAMILY TRANSPOSASE"/>
    <property type="match status" value="1"/>
</dbReference>